<name>A0A5C5XLD3_9PLAN</name>
<protein>
    <submittedName>
        <fullName evidence="1">Uncharacterized protein</fullName>
    </submittedName>
</protein>
<keyword evidence="2" id="KW-1185">Reference proteome</keyword>
<dbReference type="EMBL" id="SJPG01000001">
    <property type="protein sequence ID" value="TWT62532.1"/>
    <property type="molecule type" value="Genomic_DNA"/>
</dbReference>
<sequence length="52" mass="5399">MVNQDLVKIASYGDSYEASIAQGSLEDHGIRAYVSGAVAGILMSYYGSALGV</sequence>
<proteinExistence type="predicted"/>
<dbReference type="RefSeq" id="WP_165441803.1">
    <property type="nucleotide sequence ID" value="NZ_SJPG01000001.1"/>
</dbReference>
<organism evidence="1 2">
    <name type="scientific">Rubinisphaera italica</name>
    <dbReference type="NCBI Taxonomy" id="2527969"/>
    <lineage>
        <taxon>Bacteria</taxon>
        <taxon>Pseudomonadati</taxon>
        <taxon>Planctomycetota</taxon>
        <taxon>Planctomycetia</taxon>
        <taxon>Planctomycetales</taxon>
        <taxon>Planctomycetaceae</taxon>
        <taxon>Rubinisphaera</taxon>
    </lineage>
</organism>
<dbReference type="Proteomes" id="UP000316095">
    <property type="component" value="Unassembled WGS sequence"/>
</dbReference>
<comment type="caution">
    <text evidence="1">The sequence shown here is derived from an EMBL/GenBank/DDBJ whole genome shotgun (WGS) entry which is preliminary data.</text>
</comment>
<reference evidence="1 2" key="1">
    <citation type="submission" date="2019-02" db="EMBL/GenBank/DDBJ databases">
        <title>Deep-cultivation of Planctomycetes and their phenomic and genomic characterization uncovers novel biology.</title>
        <authorList>
            <person name="Wiegand S."/>
            <person name="Jogler M."/>
            <person name="Boedeker C."/>
            <person name="Pinto D."/>
            <person name="Vollmers J."/>
            <person name="Rivas-Marin E."/>
            <person name="Kohn T."/>
            <person name="Peeters S.H."/>
            <person name="Heuer A."/>
            <person name="Rast P."/>
            <person name="Oberbeckmann S."/>
            <person name="Bunk B."/>
            <person name="Jeske O."/>
            <person name="Meyerdierks A."/>
            <person name="Storesund J.E."/>
            <person name="Kallscheuer N."/>
            <person name="Luecker S."/>
            <person name="Lage O.M."/>
            <person name="Pohl T."/>
            <person name="Merkel B.J."/>
            <person name="Hornburger P."/>
            <person name="Mueller R.-W."/>
            <person name="Bruemmer F."/>
            <person name="Labrenz M."/>
            <person name="Spormann A.M."/>
            <person name="Op Den Camp H."/>
            <person name="Overmann J."/>
            <person name="Amann R."/>
            <person name="Jetten M.S.M."/>
            <person name="Mascher T."/>
            <person name="Medema M.H."/>
            <person name="Devos D.P."/>
            <person name="Kaster A.-K."/>
            <person name="Ovreas L."/>
            <person name="Rohde M."/>
            <person name="Galperin M.Y."/>
            <person name="Jogler C."/>
        </authorList>
    </citation>
    <scope>NUCLEOTIDE SEQUENCE [LARGE SCALE GENOMIC DNA]</scope>
    <source>
        <strain evidence="1 2">Pan54</strain>
    </source>
</reference>
<gene>
    <name evidence="1" type="ORF">Pan54_32740</name>
</gene>
<evidence type="ECO:0000313" key="1">
    <source>
        <dbReference type="EMBL" id="TWT62532.1"/>
    </source>
</evidence>
<evidence type="ECO:0000313" key="2">
    <source>
        <dbReference type="Proteomes" id="UP000316095"/>
    </source>
</evidence>
<dbReference type="AlphaFoldDB" id="A0A5C5XLD3"/>
<accession>A0A5C5XLD3</accession>